<dbReference type="RefSeq" id="WP_338247109.1">
    <property type="nucleotide sequence ID" value="NZ_BSRI01000001.1"/>
</dbReference>
<evidence type="ECO:0000313" key="2">
    <source>
        <dbReference type="Proteomes" id="UP001344906"/>
    </source>
</evidence>
<proteinExistence type="predicted"/>
<dbReference type="PANTHER" id="PTHR12631:SF10">
    <property type="entry name" value="BETA-XYLOSIDASE-LIKE PROTEIN-RELATED"/>
    <property type="match status" value="1"/>
</dbReference>
<dbReference type="SUPFAM" id="SSF51445">
    <property type="entry name" value="(Trans)glycosidases"/>
    <property type="match status" value="1"/>
</dbReference>
<dbReference type="Proteomes" id="UP001344906">
    <property type="component" value="Unassembled WGS sequence"/>
</dbReference>
<dbReference type="InterPro" id="IPR051923">
    <property type="entry name" value="Glycosyl_Hydrolase_39"/>
</dbReference>
<dbReference type="InterPro" id="IPR017853">
    <property type="entry name" value="GH"/>
</dbReference>
<evidence type="ECO:0008006" key="3">
    <source>
        <dbReference type="Google" id="ProtNLM"/>
    </source>
</evidence>
<reference evidence="1 2" key="1">
    <citation type="submission" date="2023-02" db="EMBL/GenBank/DDBJ databases">
        <title>Dictyobacter halimunensis sp. nov., a new member of the class Ktedonobacteria from forest soil in a geothermal area.</title>
        <authorList>
            <person name="Rachmania M.K."/>
            <person name="Ningsih F."/>
            <person name="Sakai Y."/>
            <person name="Yabe S."/>
            <person name="Yokota A."/>
            <person name="Sjamsuridzal W."/>
        </authorList>
    </citation>
    <scope>NUCLEOTIDE SEQUENCE [LARGE SCALE GENOMIC DNA]</scope>
    <source>
        <strain evidence="1 2">S3.2.2.5</strain>
    </source>
</reference>
<dbReference type="EMBL" id="BSRI01000001">
    <property type="protein sequence ID" value="GLV53465.1"/>
    <property type="molecule type" value="Genomic_DNA"/>
</dbReference>
<comment type="caution">
    <text evidence="1">The sequence shown here is derived from an EMBL/GenBank/DDBJ whole genome shotgun (WGS) entry which is preliminary data.</text>
</comment>
<gene>
    <name evidence="1" type="ORF">KDH_03190</name>
</gene>
<keyword evidence="2" id="KW-1185">Reference proteome</keyword>
<evidence type="ECO:0000313" key="1">
    <source>
        <dbReference type="EMBL" id="GLV53465.1"/>
    </source>
</evidence>
<name>A0ABQ6FIM9_9CHLR</name>
<sequence length="480" mass="54680">MMHKSKPTDTTLIGQESPFGIVWGPLYGHMGVKASVFMPQIHQLGAHLTRLFLFWDQIEPERGCFIWDAVDTFRQQLGPHDEAWITINSSSSWGTRHATSFQPPSPALNAEDYYCFISTLVSRCQGRVRYWQDDNEPTNPLLWEGTVEDYKKQLKTFSRAVRDADPNAVIILAGAVDAFHAAASVMNPDAPAEQNFFEQLLRENAADFDVFDLHLYGEPYAIIENVTVVRQKMATLGYQKPIFVGEYNGPSFFNFAENLPILQGIFMNMMANSQANALEQATQGNAIAELYAQMSNLPPQAQMFMEGCPPELEQKHHRINCRELVTRCVMALSAGAQKVLCWNLANEKIDPNNLMHLLFDKHKLVDYERGEFKQPYPAAETFLLMTQKLGGVEEVRRIELAKRPDTYLFEVKRWEQKPMFIIWERRDTFSGEDEPPIPFTWAWPTPQARASDVFGQQVSVQVQDGQIHLPISITPVFVEA</sequence>
<protein>
    <recommendedName>
        <fullName evidence="3">Glycoside hydrolase family 5 domain-containing protein</fullName>
    </recommendedName>
</protein>
<dbReference type="PANTHER" id="PTHR12631">
    <property type="entry name" value="ALPHA-L-IDURONIDASE"/>
    <property type="match status" value="1"/>
</dbReference>
<organism evidence="1 2">
    <name type="scientific">Dictyobacter halimunensis</name>
    <dbReference type="NCBI Taxonomy" id="3026934"/>
    <lineage>
        <taxon>Bacteria</taxon>
        <taxon>Bacillati</taxon>
        <taxon>Chloroflexota</taxon>
        <taxon>Ktedonobacteria</taxon>
        <taxon>Ktedonobacterales</taxon>
        <taxon>Dictyobacteraceae</taxon>
        <taxon>Dictyobacter</taxon>
    </lineage>
</organism>
<dbReference type="Gene3D" id="3.20.20.80">
    <property type="entry name" value="Glycosidases"/>
    <property type="match status" value="1"/>
</dbReference>
<accession>A0ABQ6FIM9</accession>